<dbReference type="GO" id="GO:0016020">
    <property type="term" value="C:membrane"/>
    <property type="evidence" value="ECO:0007669"/>
    <property type="project" value="UniProtKB-SubCell"/>
</dbReference>
<comment type="subcellular location">
    <subcellularLocation>
        <location evidence="1">Membrane</location>
        <topology evidence="1">Multi-pass membrane protein</topology>
    </subcellularLocation>
</comment>
<protein>
    <recommendedName>
        <fullName evidence="3">Cyanobacterial aminoacyl-tRNA synthetase CAAD domain-containing protein</fullName>
    </recommendedName>
</protein>
<dbReference type="Proteomes" id="UP001157974">
    <property type="component" value="Unassembled WGS sequence"/>
</dbReference>
<proteinExistence type="predicted"/>
<feature type="transmembrane region" description="Helical" evidence="2">
    <location>
        <begin position="128"/>
        <end position="145"/>
    </location>
</feature>
<accession>A0AAV8UTJ4</accession>
<keyword evidence="5" id="KW-1185">Reference proteome</keyword>
<keyword evidence="2" id="KW-0472">Membrane</keyword>
<evidence type="ECO:0000313" key="4">
    <source>
        <dbReference type="EMBL" id="KAJ8905875.1"/>
    </source>
</evidence>
<evidence type="ECO:0000256" key="1">
    <source>
        <dbReference type="ARBA" id="ARBA00004141"/>
    </source>
</evidence>
<name>A0AAV8UTJ4_9RHOD</name>
<reference evidence="4 5" key="1">
    <citation type="journal article" date="2023" name="Nat. Commun.">
        <title>Origin of minicircular mitochondrial genomes in red algae.</title>
        <authorList>
            <person name="Lee Y."/>
            <person name="Cho C.H."/>
            <person name="Lee Y.M."/>
            <person name="Park S.I."/>
            <person name="Yang J.H."/>
            <person name="West J.A."/>
            <person name="Bhattacharya D."/>
            <person name="Yoon H.S."/>
        </authorList>
    </citation>
    <scope>NUCLEOTIDE SEQUENCE [LARGE SCALE GENOMIC DNA]</scope>
    <source>
        <strain evidence="4 5">CCMP1338</strain>
        <tissue evidence="4">Whole cell</tissue>
    </source>
</reference>
<sequence>MIGFTTSFGGFGKKGLERATLSKGDRIASVRRARRVVVRKQETKYDEVMHKEKKEGTPTYIDDVYIPDDLNDMEPDFAARLQTLAEDISSRPLYYANAGLVVLAMYFVTTALHGMLVVVNQVPLVQDSFETIGLIYLLWFLMEFVGDSNKRSDLLDRVDYFMKNLK</sequence>
<gene>
    <name evidence="4" type="ORF">NDN08_002379</name>
</gene>
<keyword evidence="2" id="KW-0812">Transmembrane</keyword>
<dbReference type="Pfam" id="PF14159">
    <property type="entry name" value="CAAD"/>
    <property type="match status" value="1"/>
</dbReference>
<dbReference type="InterPro" id="IPR025564">
    <property type="entry name" value="CAAD_dom"/>
</dbReference>
<organism evidence="4 5">
    <name type="scientific">Rhodosorus marinus</name>
    <dbReference type="NCBI Taxonomy" id="101924"/>
    <lineage>
        <taxon>Eukaryota</taxon>
        <taxon>Rhodophyta</taxon>
        <taxon>Stylonematophyceae</taxon>
        <taxon>Stylonematales</taxon>
        <taxon>Stylonemataceae</taxon>
        <taxon>Rhodosorus</taxon>
    </lineage>
</organism>
<evidence type="ECO:0000313" key="5">
    <source>
        <dbReference type="Proteomes" id="UP001157974"/>
    </source>
</evidence>
<dbReference type="AlphaFoldDB" id="A0AAV8UTJ4"/>
<keyword evidence="2" id="KW-1133">Transmembrane helix</keyword>
<evidence type="ECO:0000259" key="3">
    <source>
        <dbReference type="Pfam" id="PF14159"/>
    </source>
</evidence>
<feature type="domain" description="Cyanobacterial aminoacyl-tRNA synthetase CAAD" evidence="3">
    <location>
        <begin position="96"/>
        <end position="163"/>
    </location>
</feature>
<comment type="caution">
    <text evidence="4">The sequence shown here is derived from an EMBL/GenBank/DDBJ whole genome shotgun (WGS) entry which is preliminary data.</text>
</comment>
<feature type="transmembrane region" description="Helical" evidence="2">
    <location>
        <begin position="94"/>
        <end position="116"/>
    </location>
</feature>
<dbReference type="EMBL" id="JAMWBK010000004">
    <property type="protein sequence ID" value="KAJ8905875.1"/>
    <property type="molecule type" value="Genomic_DNA"/>
</dbReference>
<evidence type="ECO:0000256" key="2">
    <source>
        <dbReference type="SAM" id="Phobius"/>
    </source>
</evidence>